<evidence type="ECO:0000256" key="8">
    <source>
        <dbReference type="ARBA" id="ARBA00022842"/>
    </source>
</evidence>
<feature type="site" description="Transition state stabilizer" evidence="9">
    <location>
        <position position="177"/>
    </location>
</feature>
<dbReference type="GO" id="GO:0005524">
    <property type="term" value="F:ATP binding"/>
    <property type="evidence" value="ECO:0007669"/>
    <property type="project" value="UniProtKB-KW"/>
</dbReference>
<dbReference type="Pfam" id="PF00871">
    <property type="entry name" value="Acetate_kinase"/>
    <property type="match status" value="1"/>
</dbReference>
<dbReference type="RefSeq" id="WP_027706460.1">
    <property type="nucleotide sequence ID" value="NZ_JAEVHG010000001.1"/>
</dbReference>
<keyword evidence="7 9" id="KW-0067">ATP-binding</keyword>
<gene>
    <name evidence="9" type="primary">ackA</name>
    <name evidence="11" type="ORF">B9G39_19490</name>
</gene>
<evidence type="ECO:0000313" key="12">
    <source>
        <dbReference type="Proteomes" id="UP000257039"/>
    </source>
</evidence>
<dbReference type="EMBL" id="NDXW01000001">
    <property type="protein sequence ID" value="RDH45456.1"/>
    <property type="molecule type" value="Genomic_DNA"/>
</dbReference>
<feature type="binding site" evidence="9">
    <location>
        <begin position="205"/>
        <end position="209"/>
    </location>
    <ligand>
        <name>ATP</name>
        <dbReference type="ChEBI" id="CHEBI:30616"/>
    </ligand>
</feature>
<keyword evidence="6 9" id="KW-0418">Kinase</keyword>
<proteinExistence type="inferred from homology"/>
<evidence type="ECO:0000313" key="11">
    <source>
        <dbReference type="EMBL" id="RDH45456.1"/>
    </source>
</evidence>
<dbReference type="UniPathway" id="UPA00340">
    <property type="reaction ID" value="UER00458"/>
</dbReference>
<dbReference type="PANTHER" id="PTHR21060">
    <property type="entry name" value="ACETATE KINASE"/>
    <property type="match status" value="1"/>
</dbReference>
<dbReference type="InterPro" id="IPR000890">
    <property type="entry name" value="Aliphatic_acid_kin_short-chain"/>
</dbReference>
<dbReference type="PRINTS" id="PR00471">
    <property type="entry name" value="ACETATEKNASE"/>
</dbReference>
<protein>
    <recommendedName>
        <fullName evidence="9">Acetate kinase</fullName>
        <ecNumber evidence="9">2.7.2.1</ecNumber>
    </recommendedName>
    <alternativeName>
        <fullName evidence="9">Acetokinase</fullName>
    </alternativeName>
</protein>
<dbReference type="InterPro" id="IPR004372">
    <property type="entry name" value="Ac/propionate_kinase"/>
</dbReference>
<keyword evidence="8 9" id="KW-0460">Magnesium</keyword>
<dbReference type="GO" id="GO:0008776">
    <property type="term" value="F:acetate kinase activity"/>
    <property type="evidence" value="ECO:0007669"/>
    <property type="project" value="UniProtKB-UniRule"/>
</dbReference>
<dbReference type="Gene3D" id="3.30.420.40">
    <property type="match status" value="2"/>
</dbReference>
<evidence type="ECO:0000256" key="5">
    <source>
        <dbReference type="ARBA" id="ARBA00022741"/>
    </source>
</evidence>
<feature type="binding site" evidence="9">
    <location>
        <position position="17"/>
    </location>
    <ligand>
        <name>ATP</name>
        <dbReference type="ChEBI" id="CHEBI:30616"/>
    </ligand>
</feature>
<evidence type="ECO:0000256" key="6">
    <source>
        <dbReference type="ARBA" id="ARBA00022777"/>
    </source>
</evidence>
<evidence type="ECO:0000256" key="9">
    <source>
        <dbReference type="HAMAP-Rule" id="MF_00020"/>
    </source>
</evidence>
<dbReference type="EC" id="2.7.2.1" evidence="9"/>
<dbReference type="InterPro" id="IPR043129">
    <property type="entry name" value="ATPase_NBD"/>
</dbReference>
<comment type="subunit">
    <text evidence="9">Homodimer.</text>
</comment>
<evidence type="ECO:0000256" key="7">
    <source>
        <dbReference type="ARBA" id="ARBA00022840"/>
    </source>
</evidence>
<dbReference type="GO" id="GO:0006085">
    <property type="term" value="P:acetyl-CoA biosynthetic process"/>
    <property type="evidence" value="ECO:0007669"/>
    <property type="project" value="UniProtKB-UniRule"/>
</dbReference>
<dbReference type="HAMAP" id="MF_00020">
    <property type="entry name" value="Acetate_kinase"/>
    <property type="match status" value="1"/>
</dbReference>
<comment type="caution">
    <text evidence="11">The sequence shown here is derived from an EMBL/GenBank/DDBJ whole genome shotgun (WGS) entry which is preliminary data.</text>
</comment>
<feature type="binding site" evidence="9">
    <location>
        <begin position="280"/>
        <end position="282"/>
    </location>
    <ligand>
        <name>ATP</name>
        <dbReference type="ChEBI" id="CHEBI:30616"/>
    </ligand>
</feature>
<feature type="binding site" evidence="9">
    <location>
        <position position="88"/>
    </location>
    <ligand>
        <name>substrate</name>
    </ligand>
</feature>
<dbReference type="InterPro" id="IPR023865">
    <property type="entry name" value="Aliphatic_acid_kinase_CS"/>
</dbReference>
<dbReference type="PROSITE" id="PS01076">
    <property type="entry name" value="ACETATE_KINASE_2"/>
    <property type="match status" value="1"/>
</dbReference>
<dbReference type="PROSITE" id="PS01075">
    <property type="entry name" value="ACETATE_KINASE_1"/>
    <property type="match status" value="1"/>
</dbReference>
<evidence type="ECO:0000256" key="3">
    <source>
        <dbReference type="ARBA" id="ARBA00022679"/>
    </source>
</evidence>
<dbReference type="SUPFAM" id="SSF53067">
    <property type="entry name" value="Actin-like ATPase domain"/>
    <property type="match status" value="2"/>
</dbReference>
<name>A0A4P9VQZ5_9GAMM</name>
<feature type="binding site" evidence="9">
    <location>
        <begin position="328"/>
        <end position="332"/>
    </location>
    <ligand>
        <name>ATP</name>
        <dbReference type="ChEBI" id="CHEBI:30616"/>
    </ligand>
</feature>
<comment type="similarity">
    <text evidence="1 9 10">Belongs to the acetokinase family.</text>
</comment>
<dbReference type="GO" id="GO:0005829">
    <property type="term" value="C:cytosol"/>
    <property type="evidence" value="ECO:0007669"/>
    <property type="project" value="TreeGrafter"/>
</dbReference>
<feature type="binding site" evidence="9">
    <location>
        <position position="382"/>
    </location>
    <ligand>
        <name>Mg(2+)</name>
        <dbReference type="ChEBI" id="CHEBI:18420"/>
    </ligand>
</feature>
<evidence type="ECO:0000256" key="1">
    <source>
        <dbReference type="ARBA" id="ARBA00008748"/>
    </source>
</evidence>
<feature type="binding site" evidence="9">
    <location>
        <position position="10"/>
    </location>
    <ligand>
        <name>Mg(2+)</name>
        <dbReference type="ChEBI" id="CHEBI:18420"/>
    </ligand>
</feature>
<reference evidence="11 12" key="1">
    <citation type="submission" date="2017-04" db="EMBL/GenBank/DDBJ databases">
        <title>Draft genome sequence of Zooshikella ganghwensis VG4 isolated from Red Sea sediments.</title>
        <authorList>
            <person name="Rehman Z."/>
            <person name="Alam I."/>
            <person name="Kamau A."/>
            <person name="Bajic V."/>
            <person name="Leiknes T."/>
        </authorList>
    </citation>
    <scope>NUCLEOTIDE SEQUENCE [LARGE SCALE GENOMIC DNA]</scope>
    <source>
        <strain evidence="11 12">VG4</strain>
    </source>
</reference>
<dbReference type="GO" id="GO:0006083">
    <property type="term" value="P:acetate metabolic process"/>
    <property type="evidence" value="ECO:0007669"/>
    <property type="project" value="TreeGrafter"/>
</dbReference>
<feature type="site" description="Transition state stabilizer" evidence="9">
    <location>
        <position position="238"/>
    </location>
</feature>
<keyword evidence="3 9" id="KW-0808">Transferase</keyword>
<dbReference type="NCBIfam" id="TIGR00016">
    <property type="entry name" value="ackA"/>
    <property type="match status" value="1"/>
</dbReference>
<comment type="pathway">
    <text evidence="9">Metabolic intermediate biosynthesis; acetyl-CoA biosynthesis; acetyl-CoA from acetate: step 1/2.</text>
</comment>
<evidence type="ECO:0000256" key="4">
    <source>
        <dbReference type="ARBA" id="ARBA00022723"/>
    </source>
</evidence>
<dbReference type="Proteomes" id="UP000257039">
    <property type="component" value="Unassembled WGS sequence"/>
</dbReference>
<dbReference type="CDD" id="cd24010">
    <property type="entry name" value="ASKHA_NBD_AcK_PK"/>
    <property type="match status" value="1"/>
</dbReference>
<comment type="subcellular location">
    <subcellularLocation>
        <location evidence="9">Cytoplasm</location>
    </subcellularLocation>
</comment>
<organism evidence="11 12">
    <name type="scientific">Zooshikella ganghwensis</name>
    <dbReference type="NCBI Taxonomy" id="202772"/>
    <lineage>
        <taxon>Bacteria</taxon>
        <taxon>Pseudomonadati</taxon>
        <taxon>Pseudomonadota</taxon>
        <taxon>Gammaproteobacteria</taxon>
        <taxon>Oceanospirillales</taxon>
        <taxon>Zooshikellaceae</taxon>
        <taxon>Zooshikella</taxon>
    </lineage>
</organism>
<comment type="function">
    <text evidence="9">Catalyzes the formation of acetyl phosphate from acetate and ATP. Can also catalyze the reverse reaction.</text>
</comment>
<comment type="catalytic activity">
    <reaction evidence="9">
        <text>acetate + ATP = acetyl phosphate + ADP</text>
        <dbReference type="Rhea" id="RHEA:11352"/>
        <dbReference type="ChEBI" id="CHEBI:22191"/>
        <dbReference type="ChEBI" id="CHEBI:30089"/>
        <dbReference type="ChEBI" id="CHEBI:30616"/>
        <dbReference type="ChEBI" id="CHEBI:456216"/>
        <dbReference type="EC" id="2.7.2.1"/>
    </reaction>
</comment>
<keyword evidence="5 9" id="KW-0547">Nucleotide-binding</keyword>
<sequence length="396" mass="43434">MSKQNILVINSGSSSIKFAVINPQNEHEYVSGLAERLSQPEARIIWKQDGEKTIYDMPNADHDIVCQKILHLLEEQQLTETLAAIGHRVVHGGEHFKASTLINDDVVQAIEDCKGLAPLHNPAHLLGIRITQKYFPNLPQAAVFDTSFHQTMPPQAYLYAIPHSLYRDHHVRRYGFHGTSYRFVTGEACQRLNIPVNESNILCAHLGNGCSAAAIYHGQSVDTTMGLTPLEGLVMGTRCGNIDANIFNFLHQQLGYDIDRITTLLNKESGLLGLSELSNDCRTLEEAMEQGHEQATLAIDVFSYVLAKSLSGLASSLDHIDALIFTGGIGENSRVIRAKVLQQLRIFGFQLDADANANNGKNNKGIITTADSPVALVINTNEELMIARDAAQLAGC</sequence>
<comment type="cofactor">
    <cofactor evidence="9">
        <name>Mg(2+)</name>
        <dbReference type="ChEBI" id="CHEBI:18420"/>
    </cofactor>
    <cofactor evidence="9">
        <name>Mn(2+)</name>
        <dbReference type="ChEBI" id="CHEBI:29035"/>
    </cofactor>
    <text evidence="9">Mg(2+). Can also accept Mn(2+).</text>
</comment>
<dbReference type="PIRSF" id="PIRSF000722">
    <property type="entry name" value="Acetate_prop_kin"/>
    <property type="match status" value="1"/>
</dbReference>
<keyword evidence="2 9" id="KW-0963">Cytoplasm</keyword>
<keyword evidence="4 9" id="KW-0479">Metal-binding</keyword>
<evidence type="ECO:0000256" key="10">
    <source>
        <dbReference type="RuleBase" id="RU003835"/>
    </source>
</evidence>
<dbReference type="AlphaFoldDB" id="A0A4P9VQZ5"/>
<keyword evidence="12" id="KW-1185">Reference proteome</keyword>
<dbReference type="GO" id="GO:0000287">
    <property type="term" value="F:magnesium ion binding"/>
    <property type="evidence" value="ECO:0007669"/>
    <property type="project" value="UniProtKB-UniRule"/>
</dbReference>
<feature type="active site" description="Proton donor/acceptor" evidence="9">
    <location>
        <position position="145"/>
    </location>
</feature>
<evidence type="ECO:0000256" key="2">
    <source>
        <dbReference type="ARBA" id="ARBA00022490"/>
    </source>
</evidence>
<dbReference type="PANTHER" id="PTHR21060:SF21">
    <property type="entry name" value="ACETATE KINASE"/>
    <property type="match status" value="1"/>
</dbReference>
<accession>A0A4P9VQZ5</accession>